<dbReference type="Pfam" id="PF00583">
    <property type="entry name" value="Acetyltransf_1"/>
    <property type="match status" value="1"/>
</dbReference>
<dbReference type="RefSeq" id="WP_173633499.1">
    <property type="nucleotide sequence ID" value="NZ_CP054212.1"/>
</dbReference>
<dbReference type="Proteomes" id="UP000505325">
    <property type="component" value="Chromosome"/>
</dbReference>
<proteinExistence type="predicted"/>
<dbReference type="EMBL" id="CP054212">
    <property type="protein sequence ID" value="QKJ86479.1"/>
    <property type="molecule type" value="Genomic_DNA"/>
</dbReference>
<evidence type="ECO:0000313" key="3">
    <source>
        <dbReference type="Proteomes" id="UP000505325"/>
    </source>
</evidence>
<evidence type="ECO:0000259" key="1">
    <source>
        <dbReference type="PROSITE" id="PS51186"/>
    </source>
</evidence>
<evidence type="ECO:0000313" key="2">
    <source>
        <dbReference type="EMBL" id="QKJ86479.1"/>
    </source>
</evidence>
<dbReference type="Gene3D" id="3.40.630.30">
    <property type="match status" value="1"/>
</dbReference>
<dbReference type="KEGG" id="pmak:PMPD1_1524"/>
<dbReference type="PANTHER" id="PTHR43072:SF8">
    <property type="entry name" value="ACYLTRANSFERASE FABY-RELATED"/>
    <property type="match status" value="1"/>
</dbReference>
<protein>
    <submittedName>
        <fullName evidence="2">N-acetyltransferase</fullName>
    </submittedName>
</protein>
<feature type="domain" description="N-acetyltransferase" evidence="1">
    <location>
        <begin position="11"/>
        <end position="175"/>
    </location>
</feature>
<name>A0A6M8U9X2_9GAMM</name>
<reference evidence="2 3" key="1">
    <citation type="submission" date="2020-06" db="EMBL/GenBank/DDBJ databases">
        <title>Genome sequence of Paramixta manurensis strain PD-1.</title>
        <authorList>
            <person name="Lee C.W."/>
            <person name="Kim J."/>
        </authorList>
    </citation>
    <scope>NUCLEOTIDE SEQUENCE [LARGE SCALE GENOMIC DNA]</scope>
    <source>
        <strain evidence="2 3">PD-1</strain>
    </source>
</reference>
<organism evidence="2 3">
    <name type="scientific">Paramixta manurensis</name>
    <dbReference type="NCBI Taxonomy" id="2740817"/>
    <lineage>
        <taxon>Bacteria</taxon>
        <taxon>Pseudomonadati</taxon>
        <taxon>Pseudomonadota</taxon>
        <taxon>Gammaproteobacteria</taxon>
        <taxon>Enterobacterales</taxon>
        <taxon>Erwiniaceae</taxon>
        <taxon>Paramixta</taxon>
    </lineage>
</organism>
<dbReference type="InterPro" id="IPR000182">
    <property type="entry name" value="GNAT_dom"/>
</dbReference>
<dbReference type="AlphaFoldDB" id="A0A6M8U9X2"/>
<accession>A0A6M8U9X2</accession>
<dbReference type="SUPFAM" id="SSF55729">
    <property type="entry name" value="Acyl-CoA N-acyltransferases (Nat)"/>
    <property type="match status" value="1"/>
</dbReference>
<dbReference type="PROSITE" id="PS51186">
    <property type="entry name" value="GNAT"/>
    <property type="match status" value="1"/>
</dbReference>
<keyword evidence="3" id="KW-1185">Reference proteome</keyword>
<dbReference type="PANTHER" id="PTHR43072">
    <property type="entry name" value="N-ACETYLTRANSFERASE"/>
    <property type="match status" value="1"/>
</dbReference>
<keyword evidence="2" id="KW-0808">Transferase</keyword>
<dbReference type="GO" id="GO:0016747">
    <property type="term" value="F:acyltransferase activity, transferring groups other than amino-acyl groups"/>
    <property type="evidence" value="ECO:0007669"/>
    <property type="project" value="InterPro"/>
</dbReference>
<sequence length="190" mass="21157">MSAFPSSFNHIHIRDAHDDDISAMTKIYAWHVIYGCASFEEIPPDEAEMAARRAKVLRLGLPYLVAEQAGTLVGFCYASEYRPRPAYRFTIESSIYLAAEAGGRGIGSALMHELLTRCERGPWRQMLAIIGNGERNPASYKLHARMGFEVVGTLHNVGFKHGEWRDTLLMQRALIPSSPVCEEGQGCVTQ</sequence>
<dbReference type="InterPro" id="IPR016181">
    <property type="entry name" value="Acyl_CoA_acyltransferase"/>
</dbReference>
<dbReference type="CDD" id="cd04301">
    <property type="entry name" value="NAT_SF"/>
    <property type="match status" value="1"/>
</dbReference>
<gene>
    <name evidence="2" type="ORF">PMPD1_1524</name>
</gene>